<proteinExistence type="predicted"/>
<reference evidence="2" key="2">
    <citation type="submission" date="2020-05" db="UniProtKB">
        <authorList>
            <consortium name="EnsemblMetazoa"/>
        </authorList>
    </citation>
    <scope>IDENTIFICATION</scope>
    <source>
        <strain evidence="2">wikel</strain>
    </source>
</reference>
<dbReference type="Proteomes" id="UP000001555">
    <property type="component" value="Unassembled WGS sequence"/>
</dbReference>
<keyword evidence="3" id="KW-1185">Reference proteome</keyword>
<gene>
    <name evidence="1" type="ORF">IscW_ISCW016218</name>
</gene>
<sequence>MAIHPETERVRVMPAPLRVNPSAMAIHVGAKFNSFAEFEQEFRVFQVTTNTLFVTKLEITELKVEHNHEVSPEIFRTYPECRQLNTEEINFVKSLRELNVRPSLIVEKLREQSGR</sequence>
<reference evidence="1 3" key="1">
    <citation type="submission" date="2008-03" db="EMBL/GenBank/DDBJ databases">
        <title>Annotation of Ixodes scapularis.</title>
        <authorList>
            <consortium name="Ixodes scapularis Genome Project Consortium"/>
            <person name="Caler E."/>
            <person name="Hannick L.I."/>
            <person name="Bidwell S."/>
            <person name="Joardar V."/>
            <person name="Thiagarajan M."/>
            <person name="Amedeo P."/>
            <person name="Galinsky K.J."/>
            <person name="Schobel S."/>
            <person name="Inman J."/>
            <person name="Hostetler J."/>
            <person name="Miller J."/>
            <person name="Hammond M."/>
            <person name="Megy K."/>
            <person name="Lawson D."/>
            <person name="Kodira C."/>
            <person name="Sutton G."/>
            <person name="Meyer J."/>
            <person name="Hill C.A."/>
            <person name="Birren B."/>
            <person name="Nene V."/>
            <person name="Collins F."/>
            <person name="Alarcon-Chaidez F."/>
            <person name="Wikel S."/>
            <person name="Strausberg R."/>
        </authorList>
    </citation>
    <scope>NUCLEOTIDE SEQUENCE [LARGE SCALE GENOMIC DNA]</scope>
    <source>
        <strain evidence="3">Wikel</strain>
        <strain evidence="1">Wikel colony</strain>
    </source>
</reference>
<dbReference type="InParanoid" id="B7P0N5"/>
<name>B7P0N5_IXOSC</name>
<dbReference type="EMBL" id="ABJB010191359">
    <property type="status" value="NOT_ANNOTATED_CDS"/>
    <property type="molecule type" value="Genomic_DNA"/>
</dbReference>
<dbReference type="HOGENOM" id="CLU_2111490_0_0_1"/>
<dbReference type="AlphaFoldDB" id="B7P0N5"/>
<evidence type="ECO:0000313" key="3">
    <source>
        <dbReference type="Proteomes" id="UP000001555"/>
    </source>
</evidence>
<dbReference type="VEuPathDB" id="VectorBase:ISCP_034809"/>
<dbReference type="EnsemblMetazoa" id="ISCW016218-RA">
    <property type="protein sequence ID" value="ISCW016218-PA"/>
    <property type="gene ID" value="ISCW016218"/>
</dbReference>
<dbReference type="OrthoDB" id="6753667at2759"/>
<dbReference type="VEuPathDB" id="VectorBase:ISCI016218"/>
<dbReference type="PaxDb" id="6945-B7P0N5"/>
<dbReference type="VEuPathDB" id="VectorBase:ISCW016218"/>
<accession>B7P0N5</accession>
<protein>
    <submittedName>
        <fullName evidence="1 2">Uncharacterized protein</fullName>
    </submittedName>
</protein>
<dbReference type="EMBL" id="DS612847">
    <property type="protein sequence ID" value="EEC00165.1"/>
    <property type="molecule type" value="Genomic_DNA"/>
</dbReference>
<evidence type="ECO:0000313" key="2">
    <source>
        <dbReference type="EnsemblMetazoa" id="ISCW016218-PA"/>
    </source>
</evidence>
<organism>
    <name type="scientific">Ixodes scapularis</name>
    <name type="common">Black-legged tick</name>
    <name type="synonym">Deer tick</name>
    <dbReference type="NCBI Taxonomy" id="6945"/>
    <lineage>
        <taxon>Eukaryota</taxon>
        <taxon>Metazoa</taxon>
        <taxon>Ecdysozoa</taxon>
        <taxon>Arthropoda</taxon>
        <taxon>Chelicerata</taxon>
        <taxon>Arachnida</taxon>
        <taxon>Acari</taxon>
        <taxon>Parasitiformes</taxon>
        <taxon>Ixodida</taxon>
        <taxon>Ixodoidea</taxon>
        <taxon>Ixodidae</taxon>
        <taxon>Ixodinae</taxon>
        <taxon>Ixodes</taxon>
    </lineage>
</organism>
<evidence type="ECO:0000313" key="1">
    <source>
        <dbReference type="EMBL" id="EEC00165.1"/>
    </source>
</evidence>